<dbReference type="AlphaFoldDB" id="A0A939TDT6"/>
<organism evidence="4 5">
    <name type="scientific">Actinomadura barringtoniae</name>
    <dbReference type="NCBI Taxonomy" id="1427535"/>
    <lineage>
        <taxon>Bacteria</taxon>
        <taxon>Bacillati</taxon>
        <taxon>Actinomycetota</taxon>
        <taxon>Actinomycetes</taxon>
        <taxon>Streptosporangiales</taxon>
        <taxon>Thermomonosporaceae</taxon>
        <taxon>Actinomadura</taxon>
    </lineage>
</organism>
<comment type="caution">
    <text evidence="4">The sequence shown here is derived from an EMBL/GenBank/DDBJ whole genome shotgun (WGS) entry which is preliminary data.</text>
</comment>
<feature type="non-terminal residue" evidence="4">
    <location>
        <position position="340"/>
    </location>
</feature>
<dbReference type="PROSITE" id="PS00455">
    <property type="entry name" value="AMP_BINDING"/>
    <property type="match status" value="1"/>
</dbReference>
<keyword evidence="1" id="KW-0596">Phosphopantetheine</keyword>
<dbReference type="FunFam" id="3.40.50.980:FF:000002">
    <property type="entry name" value="Enterobactin synthetase component F"/>
    <property type="match status" value="1"/>
</dbReference>
<name>A0A939TDT6_9ACTN</name>
<dbReference type="Proteomes" id="UP000669179">
    <property type="component" value="Unassembled WGS sequence"/>
</dbReference>
<evidence type="ECO:0000313" key="4">
    <source>
        <dbReference type="EMBL" id="MBO2455947.1"/>
    </source>
</evidence>
<reference evidence="4" key="1">
    <citation type="submission" date="2021-03" db="EMBL/GenBank/DDBJ databases">
        <authorList>
            <person name="Kanchanasin P."/>
            <person name="Saeng-In P."/>
            <person name="Phongsopitanun W."/>
            <person name="Yuki M."/>
            <person name="Kudo T."/>
            <person name="Ohkuma M."/>
            <person name="Tanasupawat S."/>
        </authorList>
    </citation>
    <scope>NUCLEOTIDE SEQUENCE</scope>
    <source>
        <strain evidence="4">GKU 128</strain>
    </source>
</reference>
<sequence length="340" mass="35668">MDFSGVSVLSGVVGRAAAEPDAVAVVFEGCSVSYGELDRWSNRLAHFLIGRGAGPGRVVAVRMERSVELVVALLGVLKSGAAYVPVDPGYPSGRVEYLLGDAAPVLVVDELPEVAEFSGEAPDMEYAPGSAAYVIYTSGSTGVPKGAVLTHEGLANRLAWMQARFGLRPGDRVVQKTPFVFDVSVWEFFWPLSVGATVVVAAPGAHRDPVAMAELIVREQVSVAHFVPTMLAAFLAEPGAGDCVSLRHVVASGEALPAETVRRFGEVLPGAGLHNLYGPTEATVDVTAWTAPADFQGSVVPIGAPIANTRTYVLDEFLQPVPPGVVGDLYLAGIQLARGY</sequence>
<dbReference type="Pfam" id="PF00501">
    <property type="entry name" value="AMP-binding"/>
    <property type="match status" value="1"/>
</dbReference>
<dbReference type="InterPro" id="IPR042099">
    <property type="entry name" value="ANL_N_sf"/>
</dbReference>
<keyword evidence="2" id="KW-0597">Phosphoprotein</keyword>
<dbReference type="SUPFAM" id="SSF56801">
    <property type="entry name" value="Acetyl-CoA synthetase-like"/>
    <property type="match status" value="1"/>
</dbReference>
<dbReference type="Gene3D" id="3.40.50.12780">
    <property type="entry name" value="N-terminal domain of ligase-like"/>
    <property type="match status" value="1"/>
</dbReference>
<keyword evidence="5" id="KW-1185">Reference proteome</keyword>
<evidence type="ECO:0000313" key="5">
    <source>
        <dbReference type="Proteomes" id="UP000669179"/>
    </source>
</evidence>
<protein>
    <submittedName>
        <fullName evidence="4">AMP-binding protein</fullName>
    </submittedName>
</protein>
<dbReference type="PANTHER" id="PTHR44845">
    <property type="entry name" value="CARRIER DOMAIN-CONTAINING PROTEIN"/>
    <property type="match status" value="1"/>
</dbReference>
<proteinExistence type="predicted"/>
<accession>A0A939TDT6</accession>
<dbReference type="InterPro" id="IPR020845">
    <property type="entry name" value="AMP-binding_CS"/>
</dbReference>
<feature type="domain" description="AMP-dependent synthetase/ligase" evidence="3">
    <location>
        <begin position="15"/>
        <end position="340"/>
    </location>
</feature>
<evidence type="ECO:0000256" key="1">
    <source>
        <dbReference type="ARBA" id="ARBA00022450"/>
    </source>
</evidence>
<evidence type="ECO:0000259" key="3">
    <source>
        <dbReference type="Pfam" id="PF00501"/>
    </source>
</evidence>
<evidence type="ECO:0000256" key="2">
    <source>
        <dbReference type="ARBA" id="ARBA00022553"/>
    </source>
</evidence>
<dbReference type="InterPro" id="IPR000873">
    <property type="entry name" value="AMP-dep_synth/lig_dom"/>
</dbReference>
<dbReference type="EMBL" id="JAGEOJ010000057">
    <property type="protein sequence ID" value="MBO2455947.1"/>
    <property type="molecule type" value="Genomic_DNA"/>
</dbReference>
<gene>
    <name evidence="4" type="ORF">J4573_53375</name>
</gene>
<dbReference type="PANTHER" id="PTHR44845:SF7">
    <property type="entry name" value="PLIPASTATIN SYNTHASE SUBUNIT D"/>
    <property type="match status" value="1"/>
</dbReference>